<evidence type="ECO:0000256" key="1">
    <source>
        <dbReference type="SAM" id="MobiDB-lite"/>
    </source>
</evidence>
<dbReference type="AlphaFoldDB" id="A0A2J7Q4R5"/>
<organism evidence="2 3">
    <name type="scientific">Cryptotermes secundus</name>
    <dbReference type="NCBI Taxonomy" id="105785"/>
    <lineage>
        <taxon>Eukaryota</taxon>
        <taxon>Metazoa</taxon>
        <taxon>Ecdysozoa</taxon>
        <taxon>Arthropoda</taxon>
        <taxon>Hexapoda</taxon>
        <taxon>Insecta</taxon>
        <taxon>Pterygota</taxon>
        <taxon>Neoptera</taxon>
        <taxon>Polyneoptera</taxon>
        <taxon>Dictyoptera</taxon>
        <taxon>Blattodea</taxon>
        <taxon>Blattoidea</taxon>
        <taxon>Termitoidae</taxon>
        <taxon>Kalotermitidae</taxon>
        <taxon>Cryptotermitinae</taxon>
        <taxon>Cryptotermes</taxon>
    </lineage>
</organism>
<evidence type="ECO:0000313" key="2">
    <source>
        <dbReference type="EMBL" id="PNF23578.1"/>
    </source>
</evidence>
<dbReference type="Proteomes" id="UP000235965">
    <property type="component" value="Unassembled WGS sequence"/>
</dbReference>
<proteinExistence type="predicted"/>
<name>A0A2J7Q4R5_9NEOP</name>
<protein>
    <submittedName>
        <fullName evidence="2">Uncharacterized protein</fullName>
    </submittedName>
</protein>
<dbReference type="EMBL" id="NEVH01018377">
    <property type="protein sequence ID" value="PNF23578.1"/>
    <property type="molecule type" value="Genomic_DNA"/>
</dbReference>
<reference evidence="2 3" key="1">
    <citation type="submission" date="2017-12" db="EMBL/GenBank/DDBJ databases">
        <title>Hemimetabolous genomes reveal molecular basis of termite eusociality.</title>
        <authorList>
            <person name="Harrison M.C."/>
            <person name="Jongepier E."/>
            <person name="Robertson H.M."/>
            <person name="Arning N."/>
            <person name="Bitard-Feildel T."/>
            <person name="Chao H."/>
            <person name="Childers C.P."/>
            <person name="Dinh H."/>
            <person name="Doddapaneni H."/>
            <person name="Dugan S."/>
            <person name="Gowin J."/>
            <person name="Greiner C."/>
            <person name="Han Y."/>
            <person name="Hu H."/>
            <person name="Hughes D.S.T."/>
            <person name="Huylmans A.-K."/>
            <person name="Kemena C."/>
            <person name="Kremer L.P.M."/>
            <person name="Lee S.L."/>
            <person name="Lopez-Ezquerra A."/>
            <person name="Mallet L."/>
            <person name="Monroy-Kuhn J.M."/>
            <person name="Moser A."/>
            <person name="Murali S.C."/>
            <person name="Muzny D.M."/>
            <person name="Otani S."/>
            <person name="Piulachs M.-D."/>
            <person name="Poelchau M."/>
            <person name="Qu J."/>
            <person name="Schaub F."/>
            <person name="Wada-Katsumata A."/>
            <person name="Worley K.C."/>
            <person name="Xie Q."/>
            <person name="Ylla G."/>
            <person name="Poulsen M."/>
            <person name="Gibbs R.A."/>
            <person name="Schal C."/>
            <person name="Richards S."/>
            <person name="Belles X."/>
            <person name="Korb J."/>
            <person name="Bornberg-Bauer E."/>
        </authorList>
    </citation>
    <scope>NUCLEOTIDE SEQUENCE [LARGE SCALE GENOMIC DNA]</scope>
    <source>
        <tissue evidence="2">Whole body</tissue>
    </source>
</reference>
<comment type="caution">
    <text evidence="2">The sequence shown here is derived from an EMBL/GenBank/DDBJ whole genome shotgun (WGS) entry which is preliminary data.</text>
</comment>
<gene>
    <name evidence="2" type="ORF">B7P43_G04953</name>
</gene>
<keyword evidence="3" id="KW-1185">Reference proteome</keyword>
<dbReference type="InParanoid" id="A0A2J7Q4R5"/>
<evidence type="ECO:0000313" key="3">
    <source>
        <dbReference type="Proteomes" id="UP000235965"/>
    </source>
</evidence>
<accession>A0A2J7Q4R5</accession>
<sequence length="72" mass="7840">MQYKSRDSSVGIATGYGVDGRGIPIRVSFPCFSQGLNRPGREADHSPPPSDEAKNLGLYIHSTMRLHLAVLN</sequence>
<feature type="region of interest" description="Disordered" evidence="1">
    <location>
        <begin position="36"/>
        <end position="55"/>
    </location>
</feature>